<evidence type="ECO:0000256" key="6">
    <source>
        <dbReference type="ARBA" id="ARBA00023136"/>
    </source>
</evidence>
<evidence type="ECO:0000256" key="7">
    <source>
        <dbReference type="ARBA" id="ARBA00043987"/>
    </source>
</evidence>
<comment type="subcellular location">
    <subcellularLocation>
        <location evidence="1">Membrane</location>
        <topology evidence="1">Multi-pass membrane protein</topology>
    </subcellularLocation>
</comment>
<evidence type="ECO:0000256" key="4">
    <source>
        <dbReference type="ARBA" id="ARBA00022692"/>
    </source>
</evidence>
<name>A0AAC9HPW6_9PSEU</name>
<dbReference type="GO" id="GO:0016757">
    <property type="term" value="F:glycosyltransferase activity"/>
    <property type="evidence" value="ECO:0007669"/>
    <property type="project" value="UniProtKB-KW"/>
</dbReference>
<feature type="transmembrane region" description="Helical" evidence="9">
    <location>
        <begin position="266"/>
        <end position="288"/>
    </location>
</feature>
<organism evidence="10 11">
    <name type="scientific">Actinoalloteichus hymeniacidonis</name>
    <dbReference type="NCBI Taxonomy" id="340345"/>
    <lineage>
        <taxon>Bacteria</taxon>
        <taxon>Bacillati</taxon>
        <taxon>Actinomycetota</taxon>
        <taxon>Actinomycetes</taxon>
        <taxon>Pseudonocardiales</taxon>
        <taxon>Pseudonocardiaceae</taxon>
        <taxon>Actinoalloteichus</taxon>
    </lineage>
</organism>
<feature type="region of interest" description="Disordered" evidence="8">
    <location>
        <begin position="1"/>
        <end position="94"/>
    </location>
</feature>
<keyword evidence="6 9" id="KW-0472">Membrane</keyword>
<evidence type="ECO:0000256" key="3">
    <source>
        <dbReference type="ARBA" id="ARBA00022679"/>
    </source>
</evidence>
<feature type="transmembrane region" description="Helical" evidence="9">
    <location>
        <begin position="300"/>
        <end position="321"/>
    </location>
</feature>
<dbReference type="KEGG" id="ahm:TL08_11795"/>
<proteinExistence type="inferred from homology"/>
<feature type="transmembrane region" description="Helical" evidence="9">
    <location>
        <begin position="516"/>
        <end position="534"/>
    </location>
</feature>
<feature type="transmembrane region" description="Helical" evidence="9">
    <location>
        <begin position="479"/>
        <end position="504"/>
    </location>
</feature>
<feature type="transmembrane region" description="Helical" evidence="9">
    <location>
        <begin position="381"/>
        <end position="410"/>
    </location>
</feature>
<comment type="similarity">
    <text evidence="7">Belongs to the MptA/B family.</text>
</comment>
<evidence type="ECO:0000256" key="5">
    <source>
        <dbReference type="ARBA" id="ARBA00022989"/>
    </source>
</evidence>
<dbReference type="GO" id="GO:0016020">
    <property type="term" value="C:membrane"/>
    <property type="evidence" value="ECO:0007669"/>
    <property type="project" value="UniProtKB-SubCell"/>
</dbReference>
<evidence type="ECO:0000256" key="2">
    <source>
        <dbReference type="ARBA" id="ARBA00022676"/>
    </source>
</evidence>
<keyword evidence="5 9" id="KW-1133">Transmembrane helix</keyword>
<dbReference type="Proteomes" id="UP000095210">
    <property type="component" value="Chromosome"/>
</dbReference>
<protein>
    <recommendedName>
        <fullName evidence="12">Alpha-1,6-mannosyltransferase</fullName>
    </recommendedName>
</protein>
<keyword evidence="11" id="KW-1185">Reference proteome</keyword>
<keyword evidence="4 9" id="KW-0812">Transmembrane</keyword>
<dbReference type="EMBL" id="CP014859">
    <property type="protein sequence ID" value="AOS63173.1"/>
    <property type="molecule type" value="Genomic_DNA"/>
</dbReference>
<evidence type="ECO:0000313" key="11">
    <source>
        <dbReference type="Proteomes" id="UP000095210"/>
    </source>
</evidence>
<dbReference type="RefSeq" id="WP_172803908.1">
    <property type="nucleotide sequence ID" value="NZ_CP014859.1"/>
</dbReference>
<keyword evidence="3" id="KW-0808">Transferase</keyword>
<accession>A0AAC9HPW6</accession>
<feature type="transmembrane region" description="Helical" evidence="9">
    <location>
        <begin position="142"/>
        <end position="162"/>
    </location>
</feature>
<evidence type="ECO:0000256" key="8">
    <source>
        <dbReference type="SAM" id="MobiDB-lite"/>
    </source>
</evidence>
<feature type="transmembrane region" description="Helical" evidence="9">
    <location>
        <begin position="341"/>
        <end position="369"/>
    </location>
</feature>
<sequence length="583" mass="61493">MSGEAIGGRAISKQSAHDAEQVADSSNPRRTISADSTDERSESQTDAQSGDQPEAHDAPEAGGGPTSDPPDAENASKAERGAAATPPAPLNPAERRSLNVVRHFGTVAALLMAVGALGAGAAPVINPVSGVRFLGLLSRMPTVALAITYTGMLMLVASWLWLGRLARPGRERLLSRSQMDRTLVMWTLPFVVAPPMFSRDVYSYLAQSEIAARGMDPYELGPATALGVDDPLTRGVTNIWRETPAPYQPLFLFLSRGITAIASDNVVAGILLHRLLALLGFALIVWALPRLARRCGVQPVYALWLGAANPLLLFHLVSGIHNEALMIGLMMAGLEIALSRSIWIGAILISLAAMIKIPAVLALGFLGAIVARRNGGRIPDLLRIATGFTLVFVFVTVGVSMGSTLGFGWIEALSVPGSVRSWLSPVTAVSQASAGVGILLGVGDHTDAVISLARVLSYSLAATICARLLWAAFRGRIEPLVGLGAGLGAVVLLGPVLHPWYLLWAAIPLAASSTRLRFRLTATAYSAIVALLVFPTGSGFDSRTYVVAQALLAALAIFLPAMFMMRKRIPAAEPLLHPAAPPH</sequence>
<feature type="transmembrane region" description="Helical" evidence="9">
    <location>
        <begin position="104"/>
        <end position="122"/>
    </location>
</feature>
<dbReference type="NCBIfam" id="NF038066">
    <property type="entry name" value="MptB"/>
    <property type="match status" value="1"/>
</dbReference>
<feature type="compositionally biased region" description="Polar residues" evidence="8">
    <location>
        <begin position="23"/>
        <end position="35"/>
    </location>
</feature>
<dbReference type="InterPro" id="IPR049829">
    <property type="entry name" value="MptA/B-like"/>
</dbReference>
<dbReference type="AlphaFoldDB" id="A0AAC9HPW6"/>
<feature type="transmembrane region" description="Helical" evidence="9">
    <location>
        <begin position="455"/>
        <end position="473"/>
    </location>
</feature>
<feature type="transmembrane region" description="Helical" evidence="9">
    <location>
        <begin position="183"/>
        <end position="205"/>
    </location>
</feature>
<evidence type="ECO:0000256" key="1">
    <source>
        <dbReference type="ARBA" id="ARBA00004141"/>
    </source>
</evidence>
<keyword evidence="2" id="KW-0328">Glycosyltransferase</keyword>
<evidence type="ECO:0008006" key="12">
    <source>
        <dbReference type="Google" id="ProtNLM"/>
    </source>
</evidence>
<feature type="transmembrane region" description="Helical" evidence="9">
    <location>
        <begin position="546"/>
        <end position="565"/>
    </location>
</feature>
<evidence type="ECO:0000256" key="9">
    <source>
        <dbReference type="SAM" id="Phobius"/>
    </source>
</evidence>
<reference evidence="11" key="1">
    <citation type="submission" date="2016-03" db="EMBL/GenBank/DDBJ databases">
        <title>Complete genome sequence of the type strain Actinoalloteichus hymeniacidonis DSM 45092.</title>
        <authorList>
            <person name="Schaffert L."/>
            <person name="Albersmeier A."/>
            <person name="Winkler A."/>
            <person name="Kalinowski J."/>
            <person name="Zotchev S."/>
            <person name="Ruckert C."/>
        </authorList>
    </citation>
    <scope>NUCLEOTIDE SEQUENCE [LARGE SCALE GENOMIC DNA]</scope>
    <source>
        <strain evidence="11">HPA177(T) (DSM 45092(T))</strain>
    </source>
</reference>
<gene>
    <name evidence="10" type="ORF">TL08_11795</name>
</gene>
<dbReference type="Pfam" id="PF26314">
    <property type="entry name" value="MptA_B_family"/>
    <property type="match status" value="1"/>
</dbReference>
<evidence type="ECO:0000313" key="10">
    <source>
        <dbReference type="EMBL" id="AOS63173.1"/>
    </source>
</evidence>
<feature type="transmembrane region" description="Helical" evidence="9">
    <location>
        <begin position="422"/>
        <end position="443"/>
    </location>
</feature>